<organism evidence="1 2">
    <name type="scientific">Rangifer tarandus platyrhynchus</name>
    <name type="common">Svalbard reindeer</name>
    <dbReference type="NCBI Taxonomy" id="3082113"/>
    <lineage>
        <taxon>Eukaryota</taxon>
        <taxon>Metazoa</taxon>
        <taxon>Chordata</taxon>
        <taxon>Craniata</taxon>
        <taxon>Vertebrata</taxon>
        <taxon>Euteleostomi</taxon>
        <taxon>Mammalia</taxon>
        <taxon>Eutheria</taxon>
        <taxon>Laurasiatheria</taxon>
        <taxon>Artiodactyla</taxon>
        <taxon>Ruminantia</taxon>
        <taxon>Pecora</taxon>
        <taxon>Cervidae</taxon>
        <taxon>Odocoileinae</taxon>
        <taxon>Rangifer</taxon>
    </lineage>
</organism>
<evidence type="ECO:0000313" key="1">
    <source>
        <dbReference type="EMBL" id="CAN0387071.1"/>
    </source>
</evidence>
<dbReference type="EMBL" id="OX596112">
    <property type="protein sequence ID" value="CAN0387071.1"/>
    <property type="molecule type" value="Genomic_DNA"/>
</dbReference>
<name>A0AC59ZDX0_RANTA</name>
<sequence length="102" mass="10969">MASCKGCFPSCGHVLPTLPGGGYPDSATQERGPSTFQGTTDPHPLLWQMAGRRSSQEHTQSQANIALSSREASYKSLDPASWQQGHSRYGEGLLAMSRAMVM</sequence>
<gene>
    <name evidence="1" type="ORF">MRATA1EN22A_LOCUS17229</name>
</gene>
<evidence type="ECO:0000313" key="2">
    <source>
        <dbReference type="Proteomes" id="UP001162501"/>
    </source>
</evidence>
<accession>A0AC59ZDX0</accession>
<protein>
    <submittedName>
        <fullName evidence="1">Uncharacterized protein</fullName>
    </submittedName>
</protein>
<dbReference type="Proteomes" id="UP001162501">
    <property type="component" value="Chromosome 28"/>
</dbReference>
<proteinExistence type="predicted"/>
<reference evidence="1" key="2">
    <citation type="submission" date="2025-03" db="EMBL/GenBank/DDBJ databases">
        <authorList>
            <consortium name="ELIXIR-Norway"/>
            <consortium name="Elixir Norway"/>
        </authorList>
    </citation>
    <scope>NUCLEOTIDE SEQUENCE</scope>
</reference>
<reference evidence="1" key="1">
    <citation type="submission" date="2023-05" db="EMBL/GenBank/DDBJ databases">
        <authorList>
            <consortium name="ELIXIR-Norway"/>
        </authorList>
    </citation>
    <scope>NUCLEOTIDE SEQUENCE</scope>
</reference>